<accession>A0A519BA26</accession>
<feature type="domain" description="Glycine cleavage system P-protein N-terminal" evidence="2">
    <location>
        <begin position="194"/>
        <end position="478"/>
    </location>
</feature>
<dbReference type="Pfam" id="PF02347">
    <property type="entry name" value="GDC-P"/>
    <property type="match status" value="2"/>
</dbReference>
<sequence length="492" mass="55199">MNLSWHPPMPNFRYFPNSETDIKRLYSVLNVEGKKELFEKIIGDITLIDADNLKTLSRGMDESSLYRYFEDIALKLPDKNRFSIFAGGGVYSHFVPAAIDSLISRSEFYTPYTPYQPEVSQGTLFALFEFQSMAAEILGMDVVNASMYDGAESLAEAILMSLRLYLNANPNQSLQNRQPQNNYSKNEINPHSDHLILISEGINPHYFSVIKSFIGDIKAKIETVKLDRKTGQTDLSDLKLKLKNNVSTVVIQQPNYYGIIEDLGELEPLVHSFNPKPFFVVSSTEPFSFGVINPPGFYNADIFAGEGNSFGNYMNFGGPLLGLFGAKKDYIRQMPGRIVGKTKDAKNKDAYAFILATREQHIRRGAATSNICTNNSLNAVRAAIYLSLCSKRGFGELSLLNLKLAHILYEKLLKTGFFEPWFSGDFFNEFTLKIKNEKITALRFIEKMADKGILAGIQIAESGILVSATENNDMDDIERYAESAKDIIKTAV</sequence>
<evidence type="ECO:0000259" key="2">
    <source>
        <dbReference type="Pfam" id="PF02347"/>
    </source>
</evidence>
<organism evidence="3 4">
    <name type="scientific">Candidatus Acidulodesulfobacterium ferriphilum</name>
    <dbReference type="NCBI Taxonomy" id="2597223"/>
    <lineage>
        <taxon>Bacteria</taxon>
        <taxon>Deltaproteobacteria</taxon>
        <taxon>Candidatus Acidulodesulfobacterales</taxon>
        <taxon>Candidatus Acidulodesulfobacterium</taxon>
    </lineage>
</organism>
<dbReference type="SUPFAM" id="SSF53383">
    <property type="entry name" value="PLP-dependent transferases"/>
    <property type="match status" value="1"/>
</dbReference>
<reference evidence="3 4" key="1">
    <citation type="submission" date="2019-01" db="EMBL/GenBank/DDBJ databases">
        <title>Insights into ecological role of a new deltaproteobacterial order Candidatus Sinidesulfobacterales (Sva0485) by metagenomics and metatranscriptomics.</title>
        <authorList>
            <person name="Tan S."/>
            <person name="Liu J."/>
            <person name="Fang Y."/>
            <person name="Hedlund B.P."/>
            <person name="Lian Z.H."/>
            <person name="Huang L.Y."/>
            <person name="Li J.T."/>
            <person name="Huang L.N."/>
            <person name="Li W.J."/>
            <person name="Jiang H.C."/>
            <person name="Dong H.L."/>
            <person name="Shu W.S."/>
        </authorList>
    </citation>
    <scope>NUCLEOTIDE SEQUENCE [LARGE SCALE GENOMIC DNA]</scope>
    <source>
        <strain evidence="3">AP3</strain>
    </source>
</reference>
<dbReference type="InterPro" id="IPR015422">
    <property type="entry name" value="PyrdxlP-dep_Trfase_small"/>
</dbReference>
<dbReference type="InterPro" id="IPR049315">
    <property type="entry name" value="GDC-P_N"/>
</dbReference>
<dbReference type="InterPro" id="IPR023010">
    <property type="entry name" value="GcvPA"/>
</dbReference>
<dbReference type="Gene3D" id="3.90.1150.10">
    <property type="entry name" value="Aspartate Aminotransferase, domain 1"/>
    <property type="match status" value="1"/>
</dbReference>
<dbReference type="InterPro" id="IPR015424">
    <property type="entry name" value="PyrdxlP-dep_Trfase"/>
</dbReference>
<evidence type="ECO:0000313" key="3">
    <source>
        <dbReference type="EMBL" id="RZD14127.1"/>
    </source>
</evidence>
<dbReference type="Gene3D" id="3.40.640.10">
    <property type="entry name" value="Type I PLP-dependent aspartate aminotransferase-like (Major domain)"/>
    <property type="match status" value="1"/>
</dbReference>
<comment type="caution">
    <text evidence="3">The sequence shown here is derived from an EMBL/GenBank/DDBJ whole genome shotgun (WGS) entry which is preliminary data.</text>
</comment>
<gene>
    <name evidence="3" type="ORF">EVJ47_07795</name>
</gene>
<dbReference type="GO" id="GO:0004375">
    <property type="term" value="F:glycine dehydrogenase (decarboxylating) activity"/>
    <property type="evidence" value="ECO:0007669"/>
    <property type="project" value="InterPro"/>
</dbReference>
<dbReference type="EMBL" id="SGBD01000004">
    <property type="protein sequence ID" value="RZD14127.1"/>
    <property type="molecule type" value="Genomic_DNA"/>
</dbReference>
<dbReference type="PANTHER" id="PTHR42806:SF1">
    <property type="entry name" value="GLYCINE DEHYDROGENASE (DECARBOXYLATING)"/>
    <property type="match status" value="1"/>
</dbReference>
<dbReference type="AlphaFoldDB" id="A0A519BA26"/>
<evidence type="ECO:0000313" key="4">
    <source>
        <dbReference type="Proteomes" id="UP000320813"/>
    </source>
</evidence>
<proteinExistence type="predicted"/>
<protein>
    <submittedName>
        <fullName evidence="3">Glycine dehydrogenase</fullName>
    </submittedName>
</protein>
<dbReference type="Proteomes" id="UP000320813">
    <property type="component" value="Unassembled WGS sequence"/>
</dbReference>
<feature type="domain" description="Glycine cleavage system P-protein N-terminal" evidence="2">
    <location>
        <begin position="13"/>
        <end position="163"/>
    </location>
</feature>
<dbReference type="PANTHER" id="PTHR42806">
    <property type="entry name" value="GLYCINE CLEAVAGE SYSTEM P-PROTEIN"/>
    <property type="match status" value="1"/>
</dbReference>
<evidence type="ECO:0000256" key="1">
    <source>
        <dbReference type="ARBA" id="ARBA00023002"/>
    </source>
</evidence>
<dbReference type="InterPro" id="IPR015421">
    <property type="entry name" value="PyrdxlP-dep_Trfase_major"/>
</dbReference>
<name>A0A519BA26_9DELT</name>
<dbReference type="GO" id="GO:0009116">
    <property type="term" value="P:nucleoside metabolic process"/>
    <property type="evidence" value="ECO:0007669"/>
    <property type="project" value="InterPro"/>
</dbReference>
<keyword evidence="1" id="KW-0560">Oxidoreductase</keyword>